<dbReference type="GO" id="GO:0005829">
    <property type="term" value="C:cytosol"/>
    <property type="evidence" value="ECO:0007669"/>
    <property type="project" value="TreeGrafter"/>
</dbReference>
<dbReference type="InterPro" id="IPR005794">
    <property type="entry name" value="Fmt"/>
</dbReference>
<evidence type="ECO:0000256" key="6">
    <source>
        <dbReference type="ARBA" id="ARBA00022917"/>
    </source>
</evidence>
<feature type="domain" description="Formyl transferase C-terminal" evidence="10">
    <location>
        <begin position="200"/>
        <end position="295"/>
    </location>
</feature>
<proteinExistence type="inferred from homology"/>
<feature type="binding site" evidence="8">
    <location>
        <begin position="109"/>
        <end position="112"/>
    </location>
    <ligand>
        <name>(6S)-5,6,7,8-tetrahydrofolate</name>
        <dbReference type="ChEBI" id="CHEBI:57453"/>
    </ligand>
</feature>
<organism evidence="11 12">
    <name type="scientific">Rhodocyclus tenuis</name>
    <name type="common">Rhodospirillum tenue</name>
    <dbReference type="NCBI Taxonomy" id="1066"/>
    <lineage>
        <taxon>Bacteria</taxon>
        <taxon>Pseudomonadati</taxon>
        <taxon>Pseudomonadota</taxon>
        <taxon>Betaproteobacteria</taxon>
        <taxon>Rhodocyclales</taxon>
        <taxon>Rhodocyclaceae</taxon>
        <taxon>Rhodocyclus</taxon>
    </lineage>
</organism>
<gene>
    <name evidence="8" type="primary">fmt</name>
    <name evidence="11" type="ORF">GGD90_000511</name>
</gene>
<dbReference type="OrthoDB" id="9802815at2"/>
<dbReference type="GO" id="GO:0004479">
    <property type="term" value="F:methionyl-tRNA formyltransferase activity"/>
    <property type="evidence" value="ECO:0007669"/>
    <property type="project" value="UniProtKB-UniRule"/>
</dbReference>
<dbReference type="PANTHER" id="PTHR11138">
    <property type="entry name" value="METHIONYL-TRNA FORMYLTRANSFERASE"/>
    <property type="match status" value="1"/>
</dbReference>
<evidence type="ECO:0000259" key="9">
    <source>
        <dbReference type="Pfam" id="PF00551"/>
    </source>
</evidence>
<dbReference type="SUPFAM" id="SSF53328">
    <property type="entry name" value="Formyltransferase"/>
    <property type="match status" value="1"/>
</dbReference>
<name>A0A840GC38_RHOTE</name>
<dbReference type="InterPro" id="IPR041711">
    <property type="entry name" value="Met-tRNA-FMT_N"/>
</dbReference>
<dbReference type="InterPro" id="IPR037022">
    <property type="entry name" value="Formyl_trans_C_sf"/>
</dbReference>
<evidence type="ECO:0000256" key="1">
    <source>
        <dbReference type="ARBA" id="ARBA00002606"/>
    </source>
</evidence>
<evidence type="ECO:0000313" key="12">
    <source>
        <dbReference type="Proteomes" id="UP000587070"/>
    </source>
</evidence>
<dbReference type="EMBL" id="JACIGE010000001">
    <property type="protein sequence ID" value="MBB4246162.1"/>
    <property type="molecule type" value="Genomic_DNA"/>
</dbReference>
<evidence type="ECO:0000256" key="2">
    <source>
        <dbReference type="ARBA" id="ARBA00010699"/>
    </source>
</evidence>
<dbReference type="CDD" id="cd08646">
    <property type="entry name" value="FMT_core_Met-tRNA-FMT_N"/>
    <property type="match status" value="1"/>
</dbReference>
<dbReference type="RefSeq" id="WP_153114862.1">
    <property type="nucleotide sequence ID" value="NZ_JACIGE010000001.1"/>
</dbReference>
<dbReference type="InterPro" id="IPR044135">
    <property type="entry name" value="Met-tRNA-FMT_C"/>
</dbReference>
<dbReference type="InterPro" id="IPR011034">
    <property type="entry name" value="Formyl_transferase-like_C_sf"/>
</dbReference>
<dbReference type="Pfam" id="PF00551">
    <property type="entry name" value="Formyl_trans_N"/>
    <property type="match status" value="1"/>
</dbReference>
<dbReference type="Proteomes" id="UP000587070">
    <property type="component" value="Unassembled WGS sequence"/>
</dbReference>
<dbReference type="FunFam" id="3.40.50.12230:FF:000001">
    <property type="entry name" value="Methionyl-tRNA formyltransferase"/>
    <property type="match status" value="1"/>
</dbReference>
<dbReference type="AlphaFoldDB" id="A0A840GC38"/>
<dbReference type="HAMAP" id="MF_00182">
    <property type="entry name" value="Formyl_trans"/>
    <property type="match status" value="1"/>
</dbReference>
<dbReference type="Gene3D" id="3.10.25.10">
    <property type="entry name" value="Formyl transferase, C-terminal domain"/>
    <property type="match status" value="1"/>
</dbReference>
<protein>
    <recommendedName>
        <fullName evidence="4 8">Methionyl-tRNA formyltransferase</fullName>
        <ecNumber evidence="3 8">2.1.2.9</ecNumber>
    </recommendedName>
</protein>
<evidence type="ECO:0000256" key="5">
    <source>
        <dbReference type="ARBA" id="ARBA00022679"/>
    </source>
</evidence>
<evidence type="ECO:0000256" key="7">
    <source>
        <dbReference type="ARBA" id="ARBA00048558"/>
    </source>
</evidence>
<dbReference type="InterPro" id="IPR036477">
    <property type="entry name" value="Formyl_transf_N_sf"/>
</dbReference>
<dbReference type="PANTHER" id="PTHR11138:SF5">
    <property type="entry name" value="METHIONYL-TRNA FORMYLTRANSFERASE, MITOCHONDRIAL"/>
    <property type="match status" value="1"/>
</dbReference>
<dbReference type="InterPro" id="IPR002376">
    <property type="entry name" value="Formyl_transf_N"/>
</dbReference>
<dbReference type="Gene3D" id="3.40.50.170">
    <property type="entry name" value="Formyl transferase, N-terminal domain"/>
    <property type="match status" value="1"/>
</dbReference>
<dbReference type="Pfam" id="PF02911">
    <property type="entry name" value="Formyl_trans_C"/>
    <property type="match status" value="1"/>
</dbReference>
<dbReference type="CDD" id="cd08704">
    <property type="entry name" value="Met_tRNA_FMT_C"/>
    <property type="match status" value="1"/>
</dbReference>
<comment type="similarity">
    <text evidence="2 8">Belongs to the Fmt family.</text>
</comment>
<keyword evidence="12" id="KW-1185">Reference proteome</keyword>
<feature type="domain" description="Formyl transferase N-terminal" evidence="9">
    <location>
        <begin position="1"/>
        <end position="180"/>
    </location>
</feature>
<comment type="function">
    <text evidence="1 8">Attaches a formyl group to the free amino group of methionyl-tRNA(fMet). The formyl group appears to play a dual role in the initiator identity of N-formylmethionyl-tRNA by promoting its recognition by IF2 and preventing the misappropriation of this tRNA by the elongation apparatus.</text>
</comment>
<comment type="caution">
    <text evidence="11">The sequence shown here is derived from an EMBL/GenBank/DDBJ whole genome shotgun (WGS) entry which is preliminary data.</text>
</comment>
<dbReference type="PROSITE" id="PS00373">
    <property type="entry name" value="GART"/>
    <property type="match status" value="1"/>
</dbReference>
<evidence type="ECO:0000256" key="3">
    <source>
        <dbReference type="ARBA" id="ARBA00012261"/>
    </source>
</evidence>
<evidence type="ECO:0000313" key="11">
    <source>
        <dbReference type="EMBL" id="MBB4246162.1"/>
    </source>
</evidence>
<dbReference type="SUPFAM" id="SSF50486">
    <property type="entry name" value="FMT C-terminal domain-like"/>
    <property type="match status" value="1"/>
</dbReference>
<accession>A0A840GC38</accession>
<sequence length="311" mass="31943">MRIVFAGTPEFAAEALRALLAAGHEVALVLTQPDRPSGRGLALKPSPVKAVALAAGIEVFQPQTLKDPGAQARLREIGADLMVVAAYGLILPPPVLDTPRLGCINIHASLLPRWRGAAPIQRALLAGDNETGISIMQMEAGLDTGPVLLGESLLIAADETTGSLHDRLAALGGRLIVEALAALPLAAKAQPEQGVTYAAKIGKSEAAIDWSLPALEIERQVRAFNPAPGAVFTLDGAPVKVWRARAQDVSGAAPGTVLAADREGILVACGGGALLLLELQKAGGKRLGAAQFLAGTPVSVGAQLLPLSARD</sequence>
<dbReference type="EC" id="2.1.2.9" evidence="3 8"/>
<comment type="catalytic activity">
    <reaction evidence="7 8">
        <text>L-methionyl-tRNA(fMet) + (6R)-10-formyltetrahydrofolate = N-formyl-L-methionyl-tRNA(fMet) + (6S)-5,6,7,8-tetrahydrofolate + H(+)</text>
        <dbReference type="Rhea" id="RHEA:24380"/>
        <dbReference type="Rhea" id="RHEA-COMP:9952"/>
        <dbReference type="Rhea" id="RHEA-COMP:9953"/>
        <dbReference type="ChEBI" id="CHEBI:15378"/>
        <dbReference type="ChEBI" id="CHEBI:57453"/>
        <dbReference type="ChEBI" id="CHEBI:78530"/>
        <dbReference type="ChEBI" id="CHEBI:78844"/>
        <dbReference type="ChEBI" id="CHEBI:195366"/>
        <dbReference type="EC" id="2.1.2.9"/>
    </reaction>
</comment>
<keyword evidence="5 8" id="KW-0808">Transferase</keyword>
<evidence type="ECO:0000256" key="4">
    <source>
        <dbReference type="ARBA" id="ARBA00016014"/>
    </source>
</evidence>
<keyword evidence="6 8" id="KW-0648">Protein biosynthesis</keyword>
<reference evidence="11 12" key="1">
    <citation type="submission" date="2020-08" db="EMBL/GenBank/DDBJ databases">
        <title>Genome sequencing of Purple Non-Sulfur Bacteria from various extreme environments.</title>
        <authorList>
            <person name="Mayer M."/>
        </authorList>
    </citation>
    <scope>NUCLEOTIDE SEQUENCE [LARGE SCALE GENOMIC DNA]</scope>
    <source>
        <strain evidence="11 12">2761</strain>
    </source>
</reference>
<dbReference type="InterPro" id="IPR005793">
    <property type="entry name" value="Formyl_trans_C"/>
</dbReference>
<dbReference type="InterPro" id="IPR001555">
    <property type="entry name" value="GART_AS"/>
</dbReference>
<dbReference type="NCBIfam" id="TIGR00460">
    <property type="entry name" value="fmt"/>
    <property type="match status" value="1"/>
</dbReference>
<evidence type="ECO:0000259" key="10">
    <source>
        <dbReference type="Pfam" id="PF02911"/>
    </source>
</evidence>
<evidence type="ECO:0000256" key="8">
    <source>
        <dbReference type="HAMAP-Rule" id="MF_00182"/>
    </source>
</evidence>